<accession>A0A1Y1ZLZ8</accession>
<comment type="caution">
    <text evidence="1">The sequence shown here is derived from an EMBL/GenBank/DDBJ whole genome shotgun (WGS) entry which is preliminary data.</text>
</comment>
<dbReference type="SUPFAM" id="SSF48403">
    <property type="entry name" value="Ankyrin repeat"/>
    <property type="match status" value="1"/>
</dbReference>
<dbReference type="Proteomes" id="UP000193144">
    <property type="component" value="Unassembled WGS sequence"/>
</dbReference>
<keyword evidence="2" id="KW-1185">Reference proteome</keyword>
<organism evidence="1 2">
    <name type="scientific">Clohesyomyces aquaticus</name>
    <dbReference type="NCBI Taxonomy" id="1231657"/>
    <lineage>
        <taxon>Eukaryota</taxon>
        <taxon>Fungi</taxon>
        <taxon>Dikarya</taxon>
        <taxon>Ascomycota</taxon>
        <taxon>Pezizomycotina</taxon>
        <taxon>Dothideomycetes</taxon>
        <taxon>Pleosporomycetidae</taxon>
        <taxon>Pleosporales</taxon>
        <taxon>Lindgomycetaceae</taxon>
        <taxon>Clohesyomyces</taxon>
    </lineage>
</organism>
<dbReference type="OrthoDB" id="3798608at2759"/>
<evidence type="ECO:0008006" key="3">
    <source>
        <dbReference type="Google" id="ProtNLM"/>
    </source>
</evidence>
<name>A0A1Y1ZLZ8_9PLEO</name>
<gene>
    <name evidence="1" type="ORF">BCR34DRAFT_601536</name>
</gene>
<dbReference type="InterPro" id="IPR036770">
    <property type="entry name" value="Ankyrin_rpt-contain_sf"/>
</dbReference>
<evidence type="ECO:0000313" key="2">
    <source>
        <dbReference type="Proteomes" id="UP000193144"/>
    </source>
</evidence>
<proteinExistence type="predicted"/>
<evidence type="ECO:0000313" key="1">
    <source>
        <dbReference type="EMBL" id="ORY11273.1"/>
    </source>
</evidence>
<dbReference type="AlphaFoldDB" id="A0A1Y1ZLZ8"/>
<sequence>MASDTVGFKEIYRRFCLKDTCQSGLTDSPLAMSVLQQSEASLLDALLHQQKATIPETDRFIIHAAADWPEGLRLMISHGVDCSGIAYNGASALDYACSYGNPVSVWLLLEADAPVTQYTWHHAIQSQNMDIINKVAEALHRAWQETSPDDMACQSMFCLLYQDWALAIDSAQAAFDAGFVDVDMHLHSDGKDLLCSTPLWTKAQTLQKQDLSDTLDLLEWLVERGASLDFIPCGHTTMPAHVAAERIAILCSVGKTYERYEDESLANELSHPWLTMLQNHADFLSVIYSSDHIDHCNCGCSKHGCTVVSAALKTTTQAYSTARPEATDLALKKNILHAIFSFIDAQHKSDDIIAAEILRVLTFDRLQLTHTCHDITRFDGEYFSCPSPHIKLDGRDIADIQYIEQCDLQLLEGLLEEFEDAWKTRQTGSTLLQFLDGHWDRRMSEVIAERLRPRKDEFERLRLVGVERVVFGPERKPERERKLEREAAEVGSWEWFEKEVESIMAAK</sequence>
<dbReference type="Gene3D" id="1.25.40.20">
    <property type="entry name" value="Ankyrin repeat-containing domain"/>
    <property type="match status" value="1"/>
</dbReference>
<protein>
    <recommendedName>
        <fullName evidence="3">Ankyrin repeat-containing domain protein</fullName>
    </recommendedName>
</protein>
<dbReference type="EMBL" id="MCFA01000063">
    <property type="protein sequence ID" value="ORY11273.1"/>
    <property type="molecule type" value="Genomic_DNA"/>
</dbReference>
<reference evidence="1 2" key="1">
    <citation type="submission" date="2016-07" db="EMBL/GenBank/DDBJ databases">
        <title>Pervasive Adenine N6-methylation of Active Genes in Fungi.</title>
        <authorList>
            <consortium name="DOE Joint Genome Institute"/>
            <person name="Mondo S.J."/>
            <person name="Dannebaum R.O."/>
            <person name="Kuo R.C."/>
            <person name="Labutti K."/>
            <person name="Haridas S."/>
            <person name="Kuo A."/>
            <person name="Salamov A."/>
            <person name="Ahrendt S.R."/>
            <person name="Lipzen A."/>
            <person name="Sullivan W."/>
            <person name="Andreopoulos W.B."/>
            <person name="Clum A."/>
            <person name="Lindquist E."/>
            <person name="Daum C."/>
            <person name="Ramamoorthy G.K."/>
            <person name="Gryganskyi A."/>
            <person name="Culley D."/>
            <person name="Magnuson J.K."/>
            <person name="James T.Y."/>
            <person name="O'Malley M.A."/>
            <person name="Stajich J.E."/>
            <person name="Spatafora J.W."/>
            <person name="Visel A."/>
            <person name="Grigoriev I.V."/>
        </authorList>
    </citation>
    <scope>NUCLEOTIDE SEQUENCE [LARGE SCALE GENOMIC DNA]</scope>
    <source>
        <strain evidence="1 2">CBS 115471</strain>
    </source>
</reference>